<organism evidence="9 10">
    <name type="scientific">Salinibacter ruber (strain M8)</name>
    <dbReference type="NCBI Taxonomy" id="761659"/>
    <lineage>
        <taxon>Bacteria</taxon>
        <taxon>Pseudomonadati</taxon>
        <taxon>Rhodothermota</taxon>
        <taxon>Rhodothermia</taxon>
        <taxon>Rhodothermales</taxon>
        <taxon>Salinibacteraceae</taxon>
        <taxon>Salinibacter</taxon>
    </lineage>
</organism>
<gene>
    <name evidence="6 9" type="primary">rplU</name>
    <name evidence="9" type="ordered locus">SRM_01612</name>
</gene>
<keyword evidence="3 6" id="KW-0694">RNA-binding</keyword>
<dbReference type="KEGG" id="srm:SRM_01612"/>
<comment type="function">
    <text evidence="6 7">This protein binds to 23S rRNA in the presence of protein L20.</text>
</comment>
<dbReference type="PANTHER" id="PTHR21349">
    <property type="entry name" value="50S RIBOSOMAL PROTEIN L21"/>
    <property type="match status" value="1"/>
</dbReference>
<evidence type="ECO:0000256" key="7">
    <source>
        <dbReference type="RuleBase" id="RU000562"/>
    </source>
</evidence>
<dbReference type="GO" id="GO:1990904">
    <property type="term" value="C:ribonucleoprotein complex"/>
    <property type="evidence" value="ECO:0007669"/>
    <property type="project" value="UniProtKB-KW"/>
</dbReference>
<reference evidence="10" key="2">
    <citation type="submission" date="2010-04" db="EMBL/GenBank/DDBJ databases">
        <title>Genome sequence of Salinibacter ruber M8.</title>
        <authorList>
            <consortium name="Genoscope"/>
        </authorList>
    </citation>
    <scope>NUCLEOTIDE SEQUENCE [LARGE SCALE GENOMIC DNA]</scope>
    <source>
        <strain evidence="10">M8</strain>
    </source>
</reference>
<dbReference type="PATRIC" id="fig|761659.10.peg.1764"/>
<evidence type="ECO:0000313" key="9">
    <source>
        <dbReference type="EMBL" id="CBH24533.1"/>
    </source>
</evidence>
<dbReference type="Proteomes" id="UP000000933">
    <property type="component" value="Chromosome"/>
</dbReference>
<evidence type="ECO:0000256" key="8">
    <source>
        <dbReference type="SAM" id="MobiDB-lite"/>
    </source>
</evidence>
<dbReference type="GO" id="GO:0005737">
    <property type="term" value="C:cytoplasm"/>
    <property type="evidence" value="ECO:0007669"/>
    <property type="project" value="UniProtKB-ARBA"/>
</dbReference>
<dbReference type="PANTHER" id="PTHR21349:SF0">
    <property type="entry name" value="LARGE RIBOSOMAL SUBUNIT PROTEIN BL21M"/>
    <property type="match status" value="1"/>
</dbReference>
<evidence type="ECO:0000256" key="5">
    <source>
        <dbReference type="ARBA" id="ARBA00023274"/>
    </source>
</evidence>
<dbReference type="HAMAP" id="MF_01363">
    <property type="entry name" value="Ribosomal_bL21"/>
    <property type="match status" value="1"/>
</dbReference>
<accession>D5H928</accession>
<name>D5H928_SALRM</name>
<dbReference type="SUPFAM" id="SSF141091">
    <property type="entry name" value="L21p-like"/>
    <property type="match status" value="1"/>
</dbReference>
<dbReference type="PROSITE" id="PS01169">
    <property type="entry name" value="RIBOSOMAL_L21"/>
    <property type="match status" value="1"/>
</dbReference>
<comment type="similarity">
    <text evidence="1 6 7">Belongs to the bacterial ribosomal protein bL21 family.</text>
</comment>
<feature type="compositionally biased region" description="Polar residues" evidence="8">
    <location>
        <begin position="134"/>
        <end position="145"/>
    </location>
</feature>
<feature type="compositionally biased region" description="Acidic residues" evidence="8">
    <location>
        <begin position="149"/>
        <end position="173"/>
    </location>
</feature>
<dbReference type="InterPro" id="IPR036164">
    <property type="entry name" value="bL21-like_sf"/>
</dbReference>
<evidence type="ECO:0000256" key="6">
    <source>
        <dbReference type="HAMAP-Rule" id="MF_01363"/>
    </source>
</evidence>
<evidence type="ECO:0000313" key="10">
    <source>
        <dbReference type="Proteomes" id="UP000000933"/>
    </source>
</evidence>
<proteinExistence type="inferred from homology"/>
<dbReference type="Pfam" id="PF00829">
    <property type="entry name" value="Ribosomal_L21p"/>
    <property type="match status" value="1"/>
</dbReference>
<dbReference type="GO" id="GO:0003735">
    <property type="term" value="F:structural constituent of ribosome"/>
    <property type="evidence" value="ECO:0007669"/>
    <property type="project" value="InterPro"/>
</dbReference>
<sequence length="173" mass="19028">MVIGNGWAGIAWLSLDIHSKSGHSRVGSQPGAPKQRRLMYAVVDVKDKQFKVQEGDTLYVPYHSDATAGQELTLDRVLLVSDGDGDVTLGTPTVEDATATARVLEHVKGDKVIVFKKKRRKRYRVKRGHRQQYTQIEIESLNANGPASSDDEEADETSDAEPDEDPEAEPAEA</sequence>
<keyword evidence="2 6" id="KW-0699">rRNA-binding</keyword>
<evidence type="ECO:0000256" key="2">
    <source>
        <dbReference type="ARBA" id="ARBA00022730"/>
    </source>
</evidence>
<dbReference type="NCBIfam" id="TIGR00061">
    <property type="entry name" value="L21"/>
    <property type="match status" value="1"/>
</dbReference>
<dbReference type="EMBL" id="FP565814">
    <property type="protein sequence ID" value="CBH24533.1"/>
    <property type="molecule type" value="Genomic_DNA"/>
</dbReference>
<dbReference type="GO" id="GO:0019843">
    <property type="term" value="F:rRNA binding"/>
    <property type="evidence" value="ECO:0007669"/>
    <property type="project" value="UniProtKB-UniRule"/>
</dbReference>
<dbReference type="HOGENOM" id="CLU_061463_1_2_10"/>
<comment type="subunit">
    <text evidence="6">Part of the 50S ribosomal subunit. Contacts protein L20.</text>
</comment>
<evidence type="ECO:0000256" key="4">
    <source>
        <dbReference type="ARBA" id="ARBA00022980"/>
    </source>
</evidence>
<protein>
    <recommendedName>
        <fullName evidence="6">Large ribosomal subunit protein bL21</fullName>
    </recommendedName>
</protein>
<dbReference type="InterPro" id="IPR001787">
    <property type="entry name" value="Ribosomal_bL21"/>
</dbReference>
<evidence type="ECO:0000256" key="1">
    <source>
        <dbReference type="ARBA" id="ARBA00008563"/>
    </source>
</evidence>
<keyword evidence="4 6" id="KW-0689">Ribosomal protein</keyword>
<dbReference type="InterPro" id="IPR018258">
    <property type="entry name" value="Ribosomal_bL21_CS"/>
</dbReference>
<feature type="region of interest" description="Disordered" evidence="8">
    <location>
        <begin position="134"/>
        <end position="173"/>
    </location>
</feature>
<dbReference type="GO" id="GO:0006412">
    <property type="term" value="P:translation"/>
    <property type="evidence" value="ECO:0007669"/>
    <property type="project" value="UniProtKB-UniRule"/>
</dbReference>
<reference evidence="9 10" key="1">
    <citation type="journal article" date="2010" name="ISME J.">
        <title>Fine-scale evolution: genomic, phenotypic and ecological differentiation in two coexisting Salinibacter ruber strains.</title>
        <authorList>
            <person name="Pena A."/>
            <person name="Teeling H."/>
            <person name="Huerta-Cepas J."/>
            <person name="Santos F."/>
            <person name="Yarza P."/>
            <person name="Brito-Echeverria J."/>
            <person name="Lucio M."/>
            <person name="Schmitt-Kopplin P."/>
            <person name="Meseguer I."/>
            <person name="Schenowitz C."/>
            <person name="Dossat C."/>
            <person name="Barbe V."/>
            <person name="Dopazo J."/>
            <person name="Rossello-Mora R."/>
            <person name="Schuler M."/>
            <person name="Glockner F.O."/>
            <person name="Amann R."/>
            <person name="Gabaldon T."/>
            <person name="Anton J."/>
        </authorList>
    </citation>
    <scope>NUCLEOTIDE SEQUENCE [LARGE SCALE GENOMIC DNA]</scope>
    <source>
        <strain evidence="9 10">M8</strain>
    </source>
</reference>
<evidence type="ECO:0000256" key="3">
    <source>
        <dbReference type="ARBA" id="ARBA00022884"/>
    </source>
</evidence>
<dbReference type="GO" id="GO:0005840">
    <property type="term" value="C:ribosome"/>
    <property type="evidence" value="ECO:0007669"/>
    <property type="project" value="UniProtKB-KW"/>
</dbReference>
<dbReference type="AlphaFoldDB" id="D5H928"/>
<keyword evidence="5 6" id="KW-0687">Ribonucleoprotein</keyword>
<dbReference type="InterPro" id="IPR028909">
    <property type="entry name" value="bL21-like"/>
</dbReference>